<dbReference type="InterPro" id="IPR039537">
    <property type="entry name" value="Retrotran_Ty1/copia-like"/>
</dbReference>
<gene>
    <name evidence="2" type="ORF">OSB04_019165</name>
</gene>
<comment type="caution">
    <text evidence="2">The sequence shown here is derived from an EMBL/GenBank/DDBJ whole genome shotgun (WGS) entry which is preliminary data.</text>
</comment>
<keyword evidence="3" id="KW-1185">Reference proteome</keyword>
<evidence type="ECO:0000313" key="3">
    <source>
        <dbReference type="Proteomes" id="UP001172457"/>
    </source>
</evidence>
<dbReference type="PANTHER" id="PTHR42648">
    <property type="entry name" value="TRANSPOSASE, PUTATIVE-RELATED"/>
    <property type="match status" value="1"/>
</dbReference>
<dbReference type="Proteomes" id="UP001172457">
    <property type="component" value="Chromosome 5"/>
</dbReference>
<name>A0AA38W2L3_9ASTR</name>
<evidence type="ECO:0000313" key="2">
    <source>
        <dbReference type="EMBL" id="KAJ9546622.1"/>
    </source>
</evidence>
<organism evidence="2 3">
    <name type="scientific">Centaurea solstitialis</name>
    <name type="common">yellow star-thistle</name>
    <dbReference type="NCBI Taxonomy" id="347529"/>
    <lineage>
        <taxon>Eukaryota</taxon>
        <taxon>Viridiplantae</taxon>
        <taxon>Streptophyta</taxon>
        <taxon>Embryophyta</taxon>
        <taxon>Tracheophyta</taxon>
        <taxon>Spermatophyta</taxon>
        <taxon>Magnoliopsida</taxon>
        <taxon>eudicotyledons</taxon>
        <taxon>Gunneridae</taxon>
        <taxon>Pentapetalae</taxon>
        <taxon>asterids</taxon>
        <taxon>campanulids</taxon>
        <taxon>Asterales</taxon>
        <taxon>Asteraceae</taxon>
        <taxon>Carduoideae</taxon>
        <taxon>Cardueae</taxon>
        <taxon>Centaureinae</taxon>
        <taxon>Centaurea</taxon>
    </lineage>
</organism>
<dbReference type="Gene3D" id="3.30.420.10">
    <property type="entry name" value="Ribonuclease H-like superfamily/Ribonuclease H"/>
    <property type="match status" value="1"/>
</dbReference>
<keyword evidence="1" id="KW-0812">Transmembrane</keyword>
<dbReference type="GO" id="GO:0003676">
    <property type="term" value="F:nucleic acid binding"/>
    <property type="evidence" value="ECO:0007669"/>
    <property type="project" value="InterPro"/>
</dbReference>
<reference evidence="2" key="1">
    <citation type="submission" date="2023-03" db="EMBL/GenBank/DDBJ databases">
        <title>Chromosome-scale reference genome and RAD-based genetic map of yellow starthistle (Centaurea solstitialis) reveal putative structural variation and QTLs associated with invader traits.</title>
        <authorList>
            <person name="Reatini B."/>
            <person name="Cang F.A."/>
            <person name="Jiang Q."/>
            <person name="Mckibben M.T.W."/>
            <person name="Barker M.S."/>
            <person name="Rieseberg L.H."/>
            <person name="Dlugosch K.M."/>
        </authorList>
    </citation>
    <scope>NUCLEOTIDE SEQUENCE</scope>
    <source>
        <strain evidence="2">CAN-66</strain>
        <tissue evidence="2">Leaf</tissue>
    </source>
</reference>
<dbReference type="InterPro" id="IPR012337">
    <property type="entry name" value="RNaseH-like_sf"/>
</dbReference>
<dbReference type="EMBL" id="JARYMX010000005">
    <property type="protein sequence ID" value="KAJ9546622.1"/>
    <property type="molecule type" value="Genomic_DNA"/>
</dbReference>
<feature type="transmembrane region" description="Helical" evidence="1">
    <location>
        <begin position="382"/>
        <end position="402"/>
    </location>
</feature>
<keyword evidence="1" id="KW-1133">Transmembrane helix</keyword>
<accession>A0AA38W2L3</accession>
<evidence type="ECO:0000256" key="1">
    <source>
        <dbReference type="SAM" id="Phobius"/>
    </source>
</evidence>
<sequence>MHNINPVAIWRSRSSKSGAAKFDKDEDQVKPIEKELSSIAREFIPRHLSEASEKSVTSNDVESLCEENLPGESSNVQTFEFSQSHKDLLSSNSEEESVSYSEVVSCSKKHSLNDKSVNQASELDPISDSKSVSSQVIEFEIVAQPFDDGELVNHPMKTIALRRKSGGFPISCNTAFRECFNIMHALSNHFHYSSCLVMNHRGTSSRDNKGHFGNSDPLKKETTCVYLHNLISVSQLCDNGMDVMFKIKYCIMYKVDTLTEVMRANKRGDLYLMCFETLEAKEEICLVSSVKNEEHASGTPDAACGPIAKRSLNGKKYILVLVDEFSRYTWVEFVRKKSHVPMLLINLLKRLQVLQGLQVRVIRSDLGVPILLELENLIKNSFIYLQAIILYIINPINYILAFI</sequence>
<dbReference type="SUPFAM" id="SSF53098">
    <property type="entry name" value="Ribonuclease H-like"/>
    <property type="match status" value="1"/>
</dbReference>
<evidence type="ECO:0008006" key="4">
    <source>
        <dbReference type="Google" id="ProtNLM"/>
    </source>
</evidence>
<proteinExistence type="predicted"/>
<dbReference type="AlphaFoldDB" id="A0AA38W2L3"/>
<keyword evidence="1" id="KW-0472">Membrane</keyword>
<dbReference type="PANTHER" id="PTHR42648:SF32">
    <property type="entry name" value="RIBONUCLEASE H-LIKE DOMAIN, GAG-PRE-INTEGRASE DOMAIN PROTEIN-RELATED"/>
    <property type="match status" value="1"/>
</dbReference>
<protein>
    <recommendedName>
        <fullName evidence="4">Integrase catalytic domain-containing protein</fullName>
    </recommendedName>
</protein>
<dbReference type="InterPro" id="IPR036397">
    <property type="entry name" value="RNaseH_sf"/>
</dbReference>